<evidence type="ECO:0000259" key="1">
    <source>
        <dbReference type="Pfam" id="PF07883"/>
    </source>
</evidence>
<dbReference type="PANTHER" id="PTHR36156:SF2">
    <property type="entry name" value="CUPIN TYPE-2 DOMAIN-CONTAINING PROTEIN"/>
    <property type="match status" value="1"/>
</dbReference>
<feature type="domain" description="Cupin type-2" evidence="1">
    <location>
        <begin position="83"/>
        <end position="149"/>
    </location>
</feature>
<gene>
    <name evidence="2" type="ORF">MSAN_02502200</name>
</gene>
<dbReference type="Gene3D" id="2.60.120.10">
    <property type="entry name" value="Jelly Rolls"/>
    <property type="match status" value="1"/>
</dbReference>
<dbReference type="InterPro" id="IPR013096">
    <property type="entry name" value="Cupin_2"/>
</dbReference>
<evidence type="ECO:0000313" key="3">
    <source>
        <dbReference type="Proteomes" id="UP000623467"/>
    </source>
</evidence>
<dbReference type="OrthoDB" id="5840532at2759"/>
<dbReference type="Proteomes" id="UP000623467">
    <property type="component" value="Unassembled WGS sequence"/>
</dbReference>
<dbReference type="PANTHER" id="PTHR36156">
    <property type="entry name" value="SLR2101 PROTEIN"/>
    <property type="match status" value="1"/>
</dbReference>
<dbReference type="AlphaFoldDB" id="A0A8H6TWI8"/>
<dbReference type="CDD" id="cd02231">
    <property type="entry name" value="cupin_BLL6423-like"/>
    <property type="match status" value="1"/>
</dbReference>
<dbReference type="InterPro" id="IPR014710">
    <property type="entry name" value="RmlC-like_jellyroll"/>
</dbReference>
<sequence length="174" mass="18656">MNTTPTQLADPRLVVTGHTSDGTSIFTFDDIRKPFMPFGPQGQSVTSFHTSPTVPASNTAPYPELGAVLPRCPPEGVIFCITDIQAGGSGASMHRTQSIDYAVVISGEIVLALDNGEEKTVKAGEFIVQRGTNRTWHNRSEAPCRIAVVMVGAEKIVLEDGKVLEKTVFGKTPE</sequence>
<organism evidence="2 3">
    <name type="scientific">Mycena sanguinolenta</name>
    <dbReference type="NCBI Taxonomy" id="230812"/>
    <lineage>
        <taxon>Eukaryota</taxon>
        <taxon>Fungi</taxon>
        <taxon>Dikarya</taxon>
        <taxon>Basidiomycota</taxon>
        <taxon>Agaricomycotina</taxon>
        <taxon>Agaricomycetes</taxon>
        <taxon>Agaricomycetidae</taxon>
        <taxon>Agaricales</taxon>
        <taxon>Marasmiineae</taxon>
        <taxon>Mycenaceae</taxon>
        <taxon>Mycena</taxon>
    </lineage>
</organism>
<dbReference type="InterPro" id="IPR011051">
    <property type="entry name" value="RmlC_Cupin_sf"/>
</dbReference>
<dbReference type="EMBL" id="JACAZH010000095">
    <property type="protein sequence ID" value="KAF7326713.1"/>
    <property type="molecule type" value="Genomic_DNA"/>
</dbReference>
<keyword evidence="3" id="KW-1185">Reference proteome</keyword>
<dbReference type="Pfam" id="PF07883">
    <property type="entry name" value="Cupin_2"/>
    <property type="match status" value="1"/>
</dbReference>
<proteinExistence type="predicted"/>
<accession>A0A8H6TWI8</accession>
<dbReference type="SUPFAM" id="SSF51182">
    <property type="entry name" value="RmlC-like cupins"/>
    <property type="match status" value="1"/>
</dbReference>
<evidence type="ECO:0000313" key="2">
    <source>
        <dbReference type="EMBL" id="KAF7326713.1"/>
    </source>
</evidence>
<name>A0A8H6TWI8_9AGAR</name>
<dbReference type="InterPro" id="IPR047142">
    <property type="entry name" value="OryJ/VirC-like"/>
</dbReference>
<comment type="caution">
    <text evidence="2">The sequence shown here is derived from an EMBL/GenBank/DDBJ whole genome shotgun (WGS) entry which is preliminary data.</text>
</comment>
<reference evidence="2" key="1">
    <citation type="submission" date="2020-05" db="EMBL/GenBank/DDBJ databases">
        <title>Mycena genomes resolve the evolution of fungal bioluminescence.</title>
        <authorList>
            <person name="Tsai I.J."/>
        </authorList>
    </citation>
    <scope>NUCLEOTIDE SEQUENCE</scope>
    <source>
        <strain evidence="2">160909Yilan</strain>
    </source>
</reference>
<protein>
    <submittedName>
        <fullName evidence="2">Cupin-2 domain-containing protein</fullName>
    </submittedName>
</protein>